<feature type="compositionally biased region" description="Basic and acidic residues" evidence="2">
    <location>
        <begin position="470"/>
        <end position="492"/>
    </location>
</feature>
<dbReference type="KEGG" id="prel:PRELSG_0930700"/>
<protein>
    <submittedName>
        <fullName evidence="3">Uncharacterized protein</fullName>
    </submittedName>
</protein>
<feature type="coiled-coil region" evidence="1">
    <location>
        <begin position="640"/>
        <end position="683"/>
    </location>
</feature>
<proteinExistence type="predicted"/>
<sequence>MENYFKKKVKDVFAILNKDNIKEKKLNLIENNKLNKYTKEKDKDVLNCFHNDNKKVNEDSNSYKQIIIKNDDKCLDQNNDKNSNKKRKLIKLHNKENVYLIDNYIKIKKNCDMNYANKKHLKKDSNTLNINSSNTPNICDFISNSKEQKEKKNKTLDDYMLNGKEKNLNIFEKKSNNEFNKKYGPTESIKKGKRYNLIDAKKNNMSEKIKNNTNDYEEYKEDEKDSTAKVDSNTRKKLKGMSEKKKSKKQKMNNKIINDKDNLNILKNNENDRKVNRIDEIFKSLIEKNEKKEKRYDNFNKSINTSIEKDSSDENKKDQIDNNDERSENNIIGKYDKEQEHNEKFNSNLSKNKLNKNQKTFDHTVNKYIVKHNNKIKGNELFDNNIYKISDEKINENDSCNHKSHKSNKENNTLNKSIRNEQNQHKLEYIKNGASNKEDITSSEELLDIKEDKNNEETNLNNDNNYNGYEIHDSDNNKIKSNDNHDNSNNKIMKNDLDEIHKYSPNKHNSNSNSHNYIKSPIKNNIKVKESNNKNDVSINANHVEEENDMKNLNFENSIKKNRNYDSETNKSVKKNDKMTNEIEMSDIKNENYMNDLRLKLPDFAIDQRKKLINETNEFFKRYNLNLKIEHLPINIPNDLKLLIQKKKKIVNIINDYKNEIKLKKENSKKEEKNIKLNNKNENGIPKEEIVDEEQTKSFNAKIETDINKNENKNDIEGINILENYSNTVNDINLNYYKSNDIKSDNISEIDKKRDYDINNCETVIDENELSFISEEKSNFINNEINYLHDNFEGENEKKNDKNPLKRKRKIEKKYEKNKCYDNLNYLSDSTKDVLEKEHKKFLNLFEKMNQNENNEDLKTEDISENKCNDNKDEINDKGENYIINNNTNDKVKNYTNDNVDNNTKNQKKNSKSTFIHNLINDLTANNNEEENYIKYKKIKNEELRYKKLKEVITEIKIKEKKIDVILSSSLNFFKYSNIYRHRHFLHEKMLINWSYVENLINKKNDIRNRNLPFQLLELDKRLLENIQNSYDDILLDDFSGIIITLNTNSFATAVDGNSIHISKIICGCLIEYLNTSELNIKSIWAHPFLSAKSTYYILCAFLPRVILEAFLNNNICSENKIVYNELMNPSNHKEHVIQKNVINEIKEIDKQKKKKKISFYDKLDQIQDYNKNPEDDYFSNFAAYQYPSTFFLNFNKKCASLLNSSSNDVSNIHDDTNKITNDIKEINGDNIYRNSKKNNEVNENKDNNKNSYKFLYIIFSDIDIFPRQCYLLLCSYKYMCLNMHYDTDNYFIHYDINLKNIQKENIGKTTELSNNCPCTSIKNCESILEESCERIIGCSELYMYYMIPKKEERESLGLLKRRGWRDLISNTFYEDIKENISSIIKIRTNINNLYDHISMQNKIYEKHYTSSYINKYEWCGLKLKDIRNMINEDFNFESPKKK</sequence>
<evidence type="ECO:0000256" key="1">
    <source>
        <dbReference type="SAM" id="Coils"/>
    </source>
</evidence>
<keyword evidence="4" id="KW-1185">Reference proteome</keyword>
<dbReference type="RefSeq" id="XP_028533208.1">
    <property type="nucleotide sequence ID" value="XM_028676750.1"/>
</dbReference>
<dbReference type="Proteomes" id="UP000220158">
    <property type="component" value="Chromosome 9"/>
</dbReference>
<dbReference type="OMA" id="RNMMNED"/>
<accession>A0A1J1H6N3</accession>
<keyword evidence="1" id="KW-0175">Coiled coil</keyword>
<feature type="region of interest" description="Disordered" evidence="2">
    <location>
        <begin position="450"/>
        <end position="492"/>
    </location>
</feature>
<feature type="region of interest" description="Disordered" evidence="2">
    <location>
        <begin position="397"/>
        <end position="422"/>
    </location>
</feature>
<evidence type="ECO:0000313" key="3">
    <source>
        <dbReference type="EMBL" id="CRH00204.1"/>
    </source>
</evidence>
<dbReference type="OrthoDB" id="364014at2759"/>
<evidence type="ECO:0000313" key="4">
    <source>
        <dbReference type="Proteomes" id="UP000220158"/>
    </source>
</evidence>
<name>A0A1J1H6N3_PLARL</name>
<feature type="region of interest" description="Disordered" evidence="2">
    <location>
        <begin position="307"/>
        <end position="342"/>
    </location>
</feature>
<dbReference type="EMBL" id="LN835304">
    <property type="protein sequence ID" value="CRH00204.1"/>
    <property type="molecule type" value="Genomic_DNA"/>
</dbReference>
<feature type="compositionally biased region" description="Low complexity" evidence="2">
    <location>
        <begin position="457"/>
        <end position="469"/>
    </location>
</feature>
<feature type="region of interest" description="Disordered" evidence="2">
    <location>
        <begin position="219"/>
        <end position="260"/>
    </location>
</feature>
<evidence type="ECO:0000256" key="2">
    <source>
        <dbReference type="SAM" id="MobiDB-lite"/>
    </source>
</evidence>
<feature type="compositionally biased region" description="Basic and acidic residues" evidence="2">
    <location>
        <begin position="221"/>
        <end position="244"/>
    </location>
</feature>
<gene>
    <name evidence="3" type="ORF">PRELSG_0930700</name>
</gene>
<organism evidence="3 4">
    <name type="scientific">Plasmodium relictum</name>
    <dbReference type="NCBI Taxonomy" id="85471"/>
    <lineage>
        <taxon>Eukaryota</taxon>
        <taxon>Sar</taxon>
        <taxon>Alveolata</taxon>
        <taxon>Apicomplexa</taxon>
        <taxon>Aconoidasida</taxon>
        <taxon>Haemosporida</taxon>
        <taxon>Plasmodiidae</taxon>
        <taxon>Plasmodium</taxon>
        <taxon>Plasmodium (Haemamoeba)</taxon>
    </lineage>
</organism>
<dbReference type="GeneID" id="39736319"/>
<reference evidence="3 4" key="1">
    <citation type="submission" date="2015-04" db="EMBL/GenBank/DDBJ databases">
        <authorList>
            <consortium name="Pathogen Informatics"/>
        </authorList>
    </citation>
    <scope>NUCLEOTIDE SEQUENCE [LARGE SCALE GENOMIC DNA]</scope>
    <source>
        <strain evidence="3 4">SGS1</strain>
    </source>
</reference>
<dbReference type="VEuPathDB" id="PlasmoDB:PRELSG_0930700"/>